<dbReference type="GO" id="GO:0003677">
    <property type="term" value="F:DNA binding"/>
    <property type="evidence" value="ECO:0007669"/>
    <property type="project" value="InterPro"/>
</dbReference>
<evidence type="ECO:0000313" key="13">
    <source>
        <dbReference type="Proteomes" id="UP000285478"/>
    </source>
</evidence>
<proteinExistence type="inferred from homology"/>
<dbReference type="Gene3D" id="1.10.8.60">
    <property type="match status" value="1"/>
</dbReference>
<dbReference type="Proteomes" id="UP000285478">
    <property type="component" value="Chromosome"/>
</dbReference>
<dbReference type="InterPro" id="IPR032780">
    <property type="entry name" value="DNA_pol3_delt_C"/>
</dbReference>
<dbReference type="InterPro" id="IPR008921">
    <property type="entry name" value="DNA_pol3_clamp-load_cplx_C"/>
</dbReference>
<dbReference type="AlphaFoldDB" id="A0A410H1D4"/>
<evidence type="ECO:0000256" key="9">
    <source>
        <dbReference type="NCBIfam" id="TIGR01128"/>
    </source>
</evidence>
<evidence type="ECO:0000256" key="4">
    <source>
        <dbReference type="ARBA" id="ARBA00022695"/>
    </source>
</evidence>
<dbReference type="Pfam" id="PF14840">
    <property type="entry name" value="DNA_pol3_delt_C"/>
    <property type="match status" value="1"/>
</dbReference>
<dbReference type="KEGG" id="htr:EPV75_03010"/>
<evidence type="ECO:0000256" key="6">
    <source>
        <dbReference type="ARBA" id="ARBA00022932"/>
    </source>
</evidence>
<dbReference type="NCBIfam" id="TIGR01128">
    <property type="entry name" value="holA"/>
    <property type="match status" value="1"/>
</dbReference>
<dbReference type="PANTHER" id="PTHR34388:SF1">
    <property type="entry name" value="DNA POLYMERASE III SUBUNIT DELTA"/>
    <property type="match status" value="1"/>
</dbReference>
<keyword evidence="6" id="KW-0239">DNA-directed DNA polymerase</keyword>
<keyword evidence="5" id="KW-0235">DNA replication</keyword>
<evidence type="ECO:0000256" key="3">
    <source>
        <dbReference type="ARBA" id="ARBA00022679"/>
    </source>
</evidence>
<dbReference type="CDD" id="cd18138">
    <property type="entry name" value="HLD_clamp_pol_III_delta"/>
    <property type="match status" value="1"/>
</dbReference>
<comment type="catalytic activity">
    <reaction evidence="8">
        <text>DNA(n) + a 2'-deoxyribonucleoside 5'-triphosphate = DNA(n+1) + diphosphate</text>
        <dbReference type="Rhea" id="RHEA:22508"/>
        <dbReference type="Rhea" id="RHEA-COMP:17339"/>
        <dbReference type="Rhea" id="RHEA-COMP:17340"/>
        <dbReference type="ChEBI" id="CHEBI:33019"/>
        <dbReference type="ChEBI" id="CHEBI:61560"/>
        <dbReference type="ChEBI" id="CHEBI:173112"/>
        <dbReference type="EC" id="2.7.7.7"/>
    </reaction>
</comment>
<evidence type="ECO:0000256" key="5">
    <source>
        <dbReference type="ARBA" id="ARBA00022705"/>
    </source>
</evidence>
<keyword evidence="4 12" id="KW-0548">Nucleotidyltransferase</keyword>
<name>A0A410H1D4_9GAMM</name>
<dbReference type="RefSeq" id="WP_128384419.1">
    <property type="nucleotide sequence ID" value="NZ_CP035033.1"/>
</dbReference>
<evidence type="ECO:0000256" key="2">
    <source>
        <dbReference type="ARBA" id="ARBA00017703"/>
    </source>
</evidence>
<reference evidence="12 13" key="1">
    <citation type="journal article" date="2018" name="Environ. Microbiol.">
        <title>Genomes of ubiquitous marine and hypersaline Hydrogenovibrio, Thiomicrorhabdus and Thiomicrospira spp. encode a diversity of mechanisms to sustain chemolithoautotrophy in heterogeneous environments.</title>
        <authorList>
            <person name="Scott K.M."/>
            <person name="Williams J."/>
            <person name="Porter C.M.B."/>
            <person name="Russel S."/>
            <person name="Harmer T.L."/>
            <person name="Paul J.H."/>
            <person name="Antonen K.M."/>
            <person name="Bridges M.K."/>
            <person name="Camper G.J."/>
            <person name="Campla C.K."/>
            <person name="Casella L.G."/>
            <person name="Chase E."/>
            <person name="Conrad J.W."/>
            <person name="Cruz M.C."/>
            <person name="Dunlap D.S."/>
            <person name="Duran L."/>
            <person name="Fahsbender E.M."/>
            <person name="Goldsmith D.B."/>
            <person name="Keeley R.F."/>
            <person name="Kondoff M.R."/>
            <person name="Kussy B.I."/>
            <person name="Lane M.K."/>
            <person name="Lawler S."/>
            <person name="Leigh B.A."/>
            <person name="Lewis C."/>
            <person name="Lostal L.M."/>
            <person name="Marking D."/>
            <person name="Mancera P.A."/>
            <person name="McClenthan E.C."/>
            <person name="McIntyre E.A."/>
            <person name="Mine J.A."/>
            <person name="Modi S."/>
            <person name="Moore B.D."/>
            <person name="Morgan W.A."/>
            <person name="Nelson K.M."/>
            <person name="Nguyen K.N."/>
            <person name="Ogburn N."/>
            <person name="Parrino D.G."/>
            <person name="Pedapudi A.D."/>
            <person name="Pelham R.P."/>
            <person name="Preece A.M."/>
            <person name="Rampersad E.A."/>
            <person name="Richardson J.C."/>
            <person name="Rodgers C.M."/>
            <person name="Schaffer B.L."/>
            <person name="Sheridan N.E."/>
            <person name="Solone M.R."/>
            <person name="Staley Z.R."/>
            <person name="Tabuchi M."/>
            <person name="Waide R.J."/>
            <person name="Wanjugi P.W."/>
            <person name="Young S."/>
            <person name="Clum A."/>
            <person name="Daum C."/>
            <person name="Huntemann M."/>
            <person name="Ivanova N."/>
            <person name="Kyrpides N."/>
            <person name="Mikhailova N."/>
            <person name="Palaniappan K."/>
            <person name="Pillay M."/>
            <person name="Reddy T.B.K."/>
            <person name="Shapiro N."/>
            <person name="Stamatis D."/>
            <person name="Varghese N."/>
            <person name="Woyke T."/>
            <person name="Boden R."/>
            <person name="Freyermuth S.K."/>
            <person name="Kerfeld C.A."/>
        </authorList>
    </citation>
    <scope>NUCLEOTIDE SEQUENCE [LARGE SCALE GENOMIC DNA]</scope>
    <source>
        <strain evidence="12 13">JR-2</strain>
    </source>
</reference>
<evidence type="ECO:0000259" key="11">
    <source>
        <dbReference type="Pfam" id="PF14840"/>
    </source>
</evidence>
<feature type="domain" description="DNA polymerase III delta N-terminal" evidence="10">
    <location>
        <begin position="23"/>
        <end position="142"/>
    </location>
</feature>
<keyword evidence="3 12" id="KW-0808">Transferase</keyword>
<evidence type="ECO:0000259" key="10">
    <source>
        <dbReference type="Pfam" id="PF06144"/>
    </source>
</evidence>
<dbReference type="PANTHER" id="PTHR34388">
    <property type="entry name" value="DNA POLYMERASE III SUBUNIT DELTA"/>
    <property type="match status" value="1"/>
</dbReference>
<evidence type="ECO:0000256" key="7">
    <source>
        <dbReference type="ARBA" id="ARBA00034754"/>
    </source>
</evidence>
<dbReference type="GO" id="GO:0003887">
    <property type="term" value="F:DNA-directed DNA polymerase activity"/>
    <property type="evidence" value="ECO:0007669"/>
    <property type="project" value="UniProtKB-UniRule"/>
</dbReference>
<dbReference type="SUPFAM" id="SSF52540">
    <property type="entry name" value="P-loop containing nucleoside triphosphate hydrolases"/>
    <property type="match status" value="1"/>
</dbReference>
<dbReference type="SUPFAM" id="SSF48019">
    <property type="entry name" value="post-AAA+ oligomerization domain-like"/>
    <property type="match status" value="1"/>
</dbReference>
<evidence type="ECO:0000256" key="1">
    <source>
        <dbReference type="ARBA" id="ARBA00012417"/>
    </source>
</evidence>
<dbReference type="InterPro" id="IPR010372">
    <property type="entry name" value="DNA_pol3_delta_N"/>
</dbReference>
<accession>A0A410H1D4</accession>
<organism evidence="12 13">
    <name type="scientific">Hydrogenovibrio thermophilus</name>
    <dbReference type="NCBI Taxonomy" id="265883"/>
    <lineage>
        <taxon>Bacteria</taxon>
        <taxon>Pseudomonadati</taxon>
        <taxon>Pseudomonadota</taxon>
        <taxon>Gammaproteobacteria</taxon>
        <taxon>Thiotrichales</taxon>
        <taxon>Piscirickettsiaceae</taxon>
        <taxon>Hydrogenovibrio</taxon>
    </lineage>
</organism>
<dbReference type="InterPro" id="IPR027417">
    <property type="entry name" value="P-loop_NTPase"/>
</dbReference>
<sequence>MIMAPAFLKQLQTPNFEIKPITLIYGEEPLYIRRSLDALREVLKGQEYWQRDRYEVDANFKWADLKMDTQAGSLFAERRIIELDMPKGAPGKDGGAFIQEWANAMHDTPPEICLVVLCEKLDGRQMKSKWVQAIEAHGWVVQSKPIEGPGLVKWCQQRAQESGLALEDEAAGLLAERVEGNLLAADQEIEKLALFFPPNTVLTPQNIIDNVADQAHYQLFSLSTAMLYGRTQYALQILHRLQQEGLEAPVVLWLLAKDLRQLIDIAQKQQTMSLPQAFKQLRIWSSKQGEFSAALQRHDLVYWQSLLNVALQVDLTIKGVRPGDEWLGLSELVSQIAR</sequence>
<dbReference type="GO" id="GO:0009360">
    <property type="term" value="C:DNA polymerase III complex"/>
    <property type="evidence" value="ECO:0007669"/>
    <property type="project" value="UniProtKB-UniRule"/>
</dbReference>
<keyword evidence="13" id="KW-1185">Reference proteome</keyword>
<feature type="domain" description="DNA polymerase III subunit delta C-terminal" evidence="11">
    <location>
        <begin position="223"/>
        <end position="326"/>
    </location>
</feature>
<gene>
    <name evidence="12" type="primary">holA</name>
    <name evidence="12" type="ORF">EPV75_03010</name>
</gene>
<evidence type="ECO:0000313" key="12">
    <source>
        <dbReference type="EMBL" id="QAB14712.1"/>
    </source>
</evidence>
<protein>
    <recommendedName>
        <fullName evidence="2 9">DNA polymerase III subunit delta</fullName>
        <ecNumber evidence="1 9">2.7.7.7</ecNumber>
    </recommendedName>
</protein>
<evidence type="ECO:0000256" key="8">
    <source>
        <dbReference type="ARBA" id="ARBA00049244"/>
    </source>
</evidence>
<dbReference type="EC" id="2.7.7.7" evidence="1 9"/>
<dbReference type="Pfam" id="PF06144">
    <property type="entry name" value="DNA_pol3_delta"/>
    <property type="match status" value="1"/>
</dbReference>
<comment type="similarity">
    <text evidence="7">Belongs to the DNA polymerase HolA subunit family.</text>
</comment>
<dbReference type="Gene3D" id="3.40.50.300">
    <property type="entry name" value="P-loop containing nucleotide triphosphate hydrolases"/>
    <property type="match status" value="1"/>
</dbReference>
<dbReference type="GO" id="GO:0006261">
    <property type="term" value="P:DNA-templated DNA replication"/>
    <property type="evidence" value="ECO:0007669"/>
    <property type="project" value="TreeGrafter"/>
</dbReference>
<dbReference type="EMBL" id="CP035033">
    <property type="protein sequence ID" value="QAB14712.1"/>
    <property type="molecule type" value="Genomic_DNA"/>
</dbReference>
<dbReference type="InterPro" id="IPR005790">
    <property type="entry name" value="DNA_polIII_delta"/>
</dbReference>
<dbReference type="Gene3D" id="1.20.272.10">
    <property type="match status" value="1"/>
</dbReference>